<feature type="domain" description="P-type ATPase A" evidence="13">
    <location>
        <begin position="775"/>
        <end position="879"/>
    </location>
</feature>
<dbReference type="SUPFAM" id="SSF81660">
    <property type="entry name" value="Metal cation-transporting ATPase, ATP-binding domain N"/>
    <property type="match status" value="1"/>
</dbReference>
<keyword evidence="4" id="KW-0547">Nucleotide-binding</keyword>
<protein>
    <submittedName>
        <fullName evidence="15">HAD-IC family P-type ATPase</fullName>
    </submittedName>
</protein>
<feature type="transmembrane region" description="Helical" evidence="12">
    <location>
        <begin position="1491"/>
        <end position="1509"/>
    </location>
</feature>
<dbReference type="InterPro" id="IPR044492">
    <property type="entry name" value="P_typ_ATPase_HD_dom"/>
</dbReference>
<comment type="caution">
    <text evidence="15">The sequence shown here is derived from an EMBL/GenBank/DDBJ whole genome shotgun (WGS) entry which is preliminary data.</text>
</comment>
<dbReference type="Pfam" id="PF00689">
    <property type="entry name" value="Cation_ATPase_C"/>
    <property type="match status" value="1"/>
</dbReference>
<dbReference type="PROSITE" id="PS00154">
    <property type="entry name" value="ATPASE_E1_E2"/>
    <property type="match status" value="1"/>
</dbReference>
<sequence length="1572" mass="164867">MSLRGLATAPVRLPLAATGATLGLLRRPVVVASWLADPAVARTAAELTQGIGREMSALMDPRRMRTQRRLTVHANRIHAEVRGLRSAQSARVAELARKHLEQEPEVCWFQVNAATGRVVVAADPQRLSTAQLETILERVEDLAGTSAEPWSRRLEHPSDREPVLTSALQLAGDLIGIGAAVMGRLLPAPPPAHVVRGAVALVDGQPLLRGALEAQLGRHRTDTVITIGNALGQALDSEVTGLCADAMQRAVRLVEAAARFAQWCRWEQMLADPDLPGVDVYDPPEPRPVPLPRGPIERCTEQVSTAAALASAATLAGGRAAADAADAVAAGVPKAARAGRETFAGALSILMAARGVLTLDPFVWRRLDRVSAVVVDRDAVRGQWAVVLDAESRDDRWPFEHVWSAAQRLLWRDGEELPIPPPPEHQRDDLRLSIDVDADPRPGTETDQPGPGSDPGGPRWHLLHEHGHVVGRVLIGNEPHPGAAGLLTTARQAGLRVVLIGDEGTGELRHSADEFVLAGGSVSGLVRRLQQQGHVVAVVSGEAHRALGAADLGIGIAARTPGAAARIPWQADVVCPDLSSARQIIAATDHARNVSERGRVLTLSAATLSGLLLASGPAGSRAARTTSPVTAATLMGVTTGLNYGRQAARASGPADMRLVPWHALEPDEVLARLPAPRRSAPPPRSHVTTVASRISQRLATPATGLAGLVADVRRELADPMTPLLGVGAVASALLGSPTDAVLVGTVLGLNATVSALQRRRARLSLDKLLLGERLTARRLTEDGEIVTPADDLLAGDVIALTTGEVVPADARLLETEGLEVDESGLTGETVTVEKQISATPGALLAERTGMVFEGSVVVSGEATAVVVAVGSATEAGRALAAAGPPPSGGVQEQLHSLTERVLPFTLGGGAAVTVTSFLRGLPLRPALADGLAVAVAAVPEGLPLVATVAQLAATRRLSRRGMLVRSSRTIEALGRVDTMCFDKTGTLTEGQLRLVAVADLDQTWDSDHLGSTPQSRGLLRAAAHACPNPDDGPLVHATDRAVVEAAHTHLGHRQPHAWAPIEELPFESFRGYSAAVGNTGQHIRLAVKGAPEVLLPHCDRVLRTDEEGRRQIRPFTPECHADAEAAVRRLAAQGLRVLVVARRDFASAPHDLSEEIEQLTLLGFLGIADSPRPQALELLAELARNDISVRMITGDHPITARAVAEQLAIPADTVATGADLDLLDEDGQAELIEQATVFARVSPEHKVRIVSALQRRGHTVAMAGDGSNDAAAIRTADVGIGLAARGSVAAREAADLILTNTGSVLDLTVLREALAEGRGMWQRVRDAIGVLVGGNAGEVAFTVLGTLLSGRAPIGTRQFLVVNLLTDLGPAMALTLSGTRPADNAETSNRTFGPPPGIGSDFLQAVAVRGAGTTVGAGAAWLLGRATGRRRRAETMALAALIGTQLGQTLVIGRHSRLVWTTVAGSSVLLATIIMVPGVNRFFGCVALGPVAWSIVLGCATTSTCVALLTGRALSGPRPDVAYFSRSVDADFSLSADMDRAICRPDSASESRQRERDLPNPEPSPEPSRAGK</sequence>
<dbReference type="EMBL" id="WMBB01000009">
    <property type="protein sequence ID" value="MTE15190.1"/>
    <property type="molecule type" value="Genomic_DNA"/>
</dbReference>
<dbReference type="GO" id="GO:0005524">
    <property type="term" value="F:ATP binding"/>
    <property type="evidence" value="ECO:0007669"/>
    <property type="project" value="UniProtKB-KW"/>
</dbReference>
<keyword evidence="7" id="KW-1278">Translocase</keyword>
<keyword evidence="9 12" id="KW-0472">Membrane</keyword>
<dbReference type="PRINTS" id="PR00120">
    <property type="entry name" value="HATPASE"/>
</dbReference>
<dbReference type="InterPro" id="IPR023214">
    <property type="entry name" value="HAD_sf"/>
</dbReference>
<evidence type="ECO:0000259" key="14">
    <source>
        <dbReference type="Pfam" id="PF00689"/>
    </source>
</evidence>
<gene>
    <name evidence="15" type="ORF">GLP40_20730</name>
</gene>
<evidence type="ECO:0000256" key="2">
    <source>
        <dbReference type="ARBA" id="ARBA00022692"/>
    </source>
</evidence>
<dbReference type="SFLD" id="SFLDS00003">
    <property type="entry name" value="Haloacid_Dehalogenase"/>
    <property type="match status" value="1"/>
</dbReference>
<dbReference type="GO" id="GO:0005388">
    <property type="term" value="F:P-type calcium transporter activity"/>
    <property type="evidence" value="ECO:0007669"/>
    <property type="project" value="TreeGrafter"/>
</dbReference>
<dbReference type="Gene3D" id="2.70.150.10">
    <property type="entry name" value="Calcium-transporting ATPase, cytoplasmic transduction domain A"/>
    <property type="match status" value="1"/>
</dbReference>
<evidence type="ECO:0000256" key="7">
    <source>
        <dbReference type="ARBA" id="ARBA00022967"/>
    </source>
</evidence>
<comment type="subcellular location">
    <subcellularLocation>
        <location evidence="1">Cell membrane</location>
        <topology evidence="1">Multi-pass membrane protein</topology>
    </subcellularLocation>
</comment>
<dbReference type="GO" id="GO:0016887">
    <property type="term" value="F:ATP hydrolysis activity"/>
    <property type="evidence" value="ECO:0007669"/>
    <property type="project" value="InterPro"/>
</dbReference>
<evidence type="ECO:0000256" key="6">
    <source>
        <dbReference type="ARBA" id="ARBA00022842"/>
    </source>
</evidence>
<dbReference type="InterPro" id="IPR023298">
    <property type="entry name" value="ATPase_P-typ_TM_dom_sf"/>
</dbReference>
<dbReference type="PANTHER" id="PTHR24093:SF513">
    <property type="entry name" value="CATION-TRANSPORTING ATPASE I-RELATED"/>
    <property type="match status" value="1"/>
</dbReference>
<dbReference type="GO" id="GO:0005886">
    <property type="term" value="C:plasma membrane"/>
    <property type="evidence" value="ECO:0007669"/>
    <property type="project" value="UniProtKB-SubCell"/>
</dbReference>
<evidence type="ECO:0000256" key="3">
    <source>
        <dbReference type="ARBA" id="ARBA00022723"/>
    </source>
</evidence>
<reference evidence="15 16" key="1">
    <citation type="submission" date="2019-11" db="EMBL/GenBank/DDBJ databases">
        <title>Nocardia sp. nov. CT2-14 isolated from soil.</title>
        <authorList>
            <person name="Kanchanasin P."/>
            <person name="Tanasupawat S."/>
            <person name="Yuki M."/>
            <person name="Kudo T."/>
        </authorList>
    </citation>
    <scope>NUCLEOTIDE SEQUENCE [LARGE SCALE GENOMIC DNA]</scope>
    <source>
        <strain evidence="15 16">CT2-14</strain>
    </source>
</reference>
<feature type="transmembrane region" description="Helical" evidence="12">
    <location>
        <begin position="1402"/>
        <end position="1423"/>
    </location>
</feature>
<dbReference type="Gene3D" id="1.20.1110.10">
    <property type="entry name" value="Calcium-transporting ATPase, transmembrane domain"/>
    <property type="match status" value="1"/>
</dbReference>
<keyword evidence="2 12" id="KW-0812">Transmembrane</keyword>
<dbReference type="Gene3D" id="3.40.1110.10">
    <property type="entry name" value="Calcium-transporting ATPase, cytoplasmic domain N"/>
    <property type="match status" value="1"/>
</dbReference>
<evidence type="ECO:0000256" key="8">
    <source>
        <dbReference type="ARBA" id="ARBA00022989"/>
    </source>
</evidence>
<dbReference type="InterPro" id="IPR036412">
    <property type="entry name" value="HAD-like_sf"/>
</dbReference>
<feature type="region of interest" description="Disordered" evidence="11">
    <location>
        <begin position="414"/>
        <end position="462"/>
    </location>
</feature>
<evidence type="ECO:0000313" key="15">
    <source>
        <dbReference type="EMBL" id="MTE15190.1"/>
    </source>
</evidence>
<dbReference type="PANTHER" id="PTHR24093">
    <property type="entry name" value="CATION TRANSPORTING ATPASE"/>
    <property type="match status" value="1"/>
</dbReference>
<accession>A0A6I3L2V1</accession>
<dbReference type="SFLD" id="SFLDF00027">
    <property type="entry name" value="p-type_atpase"/>
    <property type="match status" value="1"/>
</dbReference>
<dbReference type="SFLD" id="SFLDG00002">
    <property type="entry name" value="C1.7:_P-type_atpase_like"/>
    <property type="match status" value="1"/>
</dbReference>
<evidence type="ECO:0000256" key="5">
    <source>
        <dbReference type="ARBA" id="ARBA00022840"/>
    </source>
</evidence>
<dbReference type="InterPro" id="IPR018303">
    <property type="entry name" value="ATPase_P-typ_P_site"/>
</dbReference>
<evidence type="ECO:0000259" key="13">
    <source>
        <dbReference type="Pfam" id="PF00122"/>
    </source>
</evidence>
<dbReference type="SUPFAM" id="SSF56784">
    <property type="entry name" value="HAD-like"/>
    <property type="match status" value="1"/>
</dbReference>
<dbReference type="InterPro" id="IPR006068">
    <property type="entry name" value="ATPase_P-typ_cation-transptr_C"/>
</dbReference>
<dbReference type="Proteomes" id="UP000432464">
    <property type="component" value="Unassembled WGS sequence"/>
</dbReference>
<dbReference type="PRINTS" id="PR00119">
    <property type="entry name" value="CATATPASE"/>
</dbReference>
<keyword evidence="5" id="KW-0067">ATP-binding</keyword>
<feature type="region of interest" description="Disordered" evidence="11">
    <location>
        <begin position="1544"/>
        <end position="1572"/>
    </location>
</feature>
<organism evidence="15 16">
    <name type="scientific">Nocardia aurantiaca</name>
    <dbReference type="NCBI Taxonomy" id="2675850"/>
    <lineage>
        <taxon>Bacteria</taxon>
        <taxon>Bacillati</taxon>
        <taxon>Actinomycetota</taxon>
        <taxon>Actinomycetes</taxon>
        <taxon>Mycobacteriales</taxon>
        <taxon>Nocardiaceae</taxon>
        <taxon>Nocardia</taxon>
    </lineage>
</organism>
<dbReference type="SUPFAM" id="SSF81653">
    <property type="entry name" value="Calcium ATPase, transduction domain A"/>
    <property type="match status" value="1"/>
</dbReference>
<keyword evidence="6" id="KW-0460">Magnesium</keyword>
<comment type="catalytic activity">
    <reaction evidence="10">
        <text>ATP + H2O = ADP + phosphate + H(+)</text>
        <dbReference type="Rhea" id="RHEA:13065"/>
        <dbReference type="ChEBI" id="CHEBI:15377"/>
        <dbReference type="ChEBI" id="CHEBI:15378"/>
        <dbReference type="ChEBI" id="CHEBI:30616"/>
        <dbReference type="ChEBI" id="CHEBI:43474"/>
        <dbReference type="ChEBI" id="CHEBI:456216"/>
    </reaction>
</comment>
<keyword evidence="16" id="KW-1185">Reference proteome</keyword>
<feature type="domain" description="Cation-transporting P-type ATPase C-terminal" evidence="14">
    <location>
        <begin position="1353"/>
        <end position="1507"/>
    </location>
</feature>
<evidence type="ECO:0000256" key="10">
    <source>
        <dbReference type="ARBA" id="ARBA00049360"/>
    </source>
</evidence>
<dbReference type="NCBIfam" id="TIGR01494">
    <property type="entry name" value="ATPase_P-type"/>
    <property type="match status" value="2"/>
</dbReference>
<feature type="compositionally biased region" description="Basic and acidic residues" evidence="11">
    <location>
        <begin position="1544"/>
        <end position="1559"/>
    </location>
</feature>
<evidence type="ECO:0000313" key="16">
    <source>
        <dbReference type="Proteomes" id="UP000432464"/>
    </source>
</evidence>
<dbReference type="InterPro" id="IPR059000">
    <property type="entry name" value="ATPase_P-type_domA"/>
</dbReference>
<dbReference type="GO" id="GO:0046872">
    <property type="term" value="F:metal ion binding"/>
    <property type="evidence" value="ECO:0007669"/>
    <property type="project" value="UniProtKB-KW"/>
</dbReference>
<dbReference type="SUPFAM" id="SSF81665">
    <property type="entry name" value="Calcium ATPase, transmembrane domain M"/>
    <property type="match status" value="1"/>
</dbReference>
<feature type="compositionally biased region" description="Basic and acidic residues" evidence="11">
    <location>
        <begin position="424"/>
        <end position="444"/>
    </location>
</feature>
<keyword evidence="3" id="KW-0479">Metal-binding</keyword>
<proteinExistence type="predicted"/>
<feature type="transmembrane region" description="Helical" evidence="12">
    <location>
        <begin position="1458"/>
        <end position="1479"/>
    </location>
</feature>
<dbReference type="Pfam" id="PF00122">
    <property type="entry name" value="E1-E2_ATPase"/>
    <property type="match status" value="1"/>
</dbReference>
<dbReference type="InterPro" id="IPR023299">
    <property type="entry name" value="ATPase_P-typ_cyto_dom_N"/>
</dbReference>
<dbReference type="Gene3D" id="3.40.50.1000">
    <property type="entry name" value="HAD superfamily/HAD-like"/>
    <property type="match status" value="1"/>
</dbReference>
<dbReference type="Pfam" id="PF13246">
    <property type="entry name" value="Cation_ATPase"/>
    <property type="match status" value="1"/>
</dbReference>
<dbReference type="InterPro" id="IPR008250">
    <property type="entry name" value="ATPase_P-typ_transduc_dom_A_sf"/>
</dbReference>
<evidence type="ECO:0000256" key="11">
    <source>
        <dbReference type="SAM" id="MobiDB-lite"/>
    </source>
</evidence>
<dbReference type="RefSeq" id="WP_154789602.1">
    <property type="nucleotide sequence ID" value="NZ_WMBB01000009.1"/>
</dbReference>
<dbReference type="InterPro" id="IPR001757">
    <property type="entry name" value="P_typ_ATPase"/>
</dbReference>
<evidence type="ECO:0000256" key="12">
    <source>
        <dbReference type="SAM" id="Phobius"/>
    </source>
</evidence>
<evidence type="ECO:0000256" key="1">
    <source>
        <dbReference type="ARBA" id="ARBA00004651"/>
    </source>
</evidence>
<evidence type="ECO:0000256" key="9">
    <source>
        <dbReference type="ARBA" id="ARBA00023136"/>
    </source>
</evidence>
<keyword evidence="8 12" id="KW-1133">Transmembrane helix</keyword>
<evidence type="ECO:0000256" key="4">
    <source>
        <dbReference type="ARBA" id="ARBA00022741"/>
    </source>
</evidence>
<name>A0A6I3L2V1_9NOCA</name>